<organism evidence="10 11">
    <name type="scientific">Paenibacillus nicotianae</name>
    <dbReference type="NCBI Taxonomy" id="1526551"/>
    <lineage>
        <taxon>Bacteria</taxon>
        <taxon>Bacillati</taxon>
        <taxon>Bacillota</taxon>
        <taxon>Bacilli</taxon>
        <taxon>Bacillales</taxon>
        <taxon>Paenibacillaceae</taxon>
        <taxon>Paenibacillus</taxon>
    </lineage>
</organism>
<evidence type="ECO:0000256" key="1">
    <source>
        <dbReference type="ARBA" id="ARBA00004496"/>
    </source>
</evidence>
<sequence>MSKVLVFGHKNPDTDTITAALAYAALKKELGVDAEAVRLGEVNGETQYALDYFKVEAPRLVEKVAVEAKEVILVDHNERQQSADDIDEVTVIEVIDHHRIANFETSGPLYYRAEPVGCTATILNKLYKEHGVSISKQNAGLMLSAIISDSLLFKSPTCTPQDVEAANELARIAEVDIAKYGLDMLKAGADLSDKTVEQLITLDAKEFQMGDAKVEIAQVNAVDVNDVLSQQTAIEAALTAVIEKKGLDLFLFVVTDILNNDSVGLALGKRTDVVEEAYQVKLENNQAMLKGVVSRKSQIVPVLTDTFAK</sequence>
<keyword evidence="3 8" id="KW-0963">Cytoplasm</keyword>
<comment type="caution">
    <text evidence="10">The sequence shown here is derived from an EMBL/GenBank/DDBJ whole genome shotgun (WGS) entry which is preliminary data.</text>
</comment>
<dbReference type="InterPro" id="IPR004097">
    <property type="entry name" value="DHHA2"/>
</dbReference>
<dbReference type="SMART" id="SM01131">
    <property type="entry name" value="DHHA2"/>
    <property type="match status" value="1"/>
</dbReference>
<protein>
    <recommendedName>
        <fullName evidence="8">Probable manganese-dependent inorganic pyrophosphatase</fullName>
        <ecNumber evidence="8">3.6.1.1</ecNumber>
    </recommendedName>
    <alternativeName>
        <fullName evidence="8">Pyrophosphate phospho-hydrolase</fullName>
        <shortName evidence="8">PPase</shortName>
    </alternativeName>
</protein>
<feature type="binding site" evidence="8">
    <location>
        <position position="75"/>
    </location>
    <ligand>
        <name>Mn(2+)</name>
        <dbReference type="ChEBI" id="CHEBI:29035"/>
        <label>2</label>
    </ligand>
</feature>
<evidence type="ECO:0000313" key="10">
    <source>
        <dbReference type="EMBL" id="MFD1988930.1"/>
    </source>
</evidence>
<evidence type="ECO:0000259" key="9">
    <source>
        <dbReference type="SMART" id="SM01131"/>
    </source>
</evidence>
<feature type="binding site" evidence="8">
    <location>
        <position position="97"/>
    </location>
    <ligand>
        <name>Mn(2+)</name>
        <dbReference type="ChEBI" id="CHEBI:29035"/>
        <label>2</label>
    </ligand>
</feature>
<accession>A0ABW4URS4</accession>
<dbReference type="PANTHER" id="PTHR12112">
    <property type="entry name" value="BNIP - RELATED"/>
    <property type="match status" value="1"/>
</dbReference>
<comment type="catalytic activity">
    <reaction evidence="7 8">
        <text>diphosphate + H2O = 2 phosphate + H(+)</text>
        <dbReference type="Rhea" id="RHEA:24576"/>
        <dbReference type="ChEBI" id="CHEBI:15377"/>
        <dbReference type="ChEBI" id="CHEBI:15378"/>
        <dbReference type="ChEBI" id="CHEBI:33019"/>
        <dbReference type="ChEBI" id="CHEBI:43474"/>
        <dbReference type="EC" id="3.6.1.1"/>
    </reaction>
</comment>
<feature type="binding site" evidence="8">
    <location>
        <position position="15"/>
    </location>
    <ligand>
        <name>Mn(2+)</name>
        <dbReference type="ChEBI" id="CHEBI:29035"/>
        <label>2</label>
    </ligand>
</feature>
<dbReference type="Pfam" id="PF01368">
    <property type="entry name" value="DHH"/>
    <property type="match status" value="1"/>
</dbReference>
<dbReference type="Pfam" id="PF02833">
    <property type="entry name" value="DHHA2"/>
    <property type="match status" value="1"/>
</dbReference>
<keyword evidence="4 8" id="KW-0479">Metal-binding</keyword>
<evidence type="ECO:0000256" key="5">
    <source>
        <dbReference type="ARBA" id="ARBA00022801"/>
    </source>
</evidence>
<comment type="cofactor">
    <cofactor evidence="8">
        <name>Mn(2+)</name>
        <dbReference type="ChEBI" id="CHEBI:29035"/>
    </cofactor>
    <text evidence="8">Binds 2 manganese ions per subunit.</text>
</comment>
<feature type="domain" description="DHHA2" evidence="9">
    <location>
        <begin position="181"/>
        <end position="307"/>
    </location>
</feature>
<gene>
    <name evidence="8" type="primary">ppaC</name>
    <name evidence="10" type="ORF">ACFSGI_02935</name>
</gene>
<dbReference type="InterPro" id="IPR038763">
    <property type="entry name" value="DHH_sf"/>
</dbReference>
<feature type="binding site" evidence="8">
    <location>
        <position position="13"/>
    </location>
    <ligand>
        <name>Mn(2+)</name>
        <dbReference type="ChEBI" id="CHEBI:29035"/>
        <label>1</label>
    </ligand>
</feature>
<dbReference type="Proteomes" id="UP001597403">
    <property type="component" value="Unassembled WGS sequence"/>
</dbReference>
<dbReference type="HAMAP" id="MF_00207">
    <property type="entry name" value="PPase_C"/>
    <property type="match status" value="1"/>
</dbReference>
<feature type="binding site" evidence="8">
    <location>
        <position position="9"/>
    </location>
    <ligand>
        <name>Mn(2+)</name>
        <dbReference type="ChEBI" id="CHEBI:29035"/>
        <label>1</label>
    </ligand>
</feature>
<feature type="binding site" evidence="8">
    <location>
        <position position="75"/>
    </location>
    <ligand>
        <name>Mn(2+)</name>
        <dbReference type="ChEBI" id="CHEBI:29035"/>
        <label>1</label>
    </ligand>
</feature>
<dbReference type="Gene3D" id="3.10.310.20">
    <property type="entry name" value="DHHA2 domain"/>
    <property type="match status" value="1"/>
</dbReference>
<dbReference type="GO" id="GO:0004427">
    <property type="term" value="F:inorganic diphosphate phosphatase activity"/>
    <property type="evidence" value="ECO:0007669"/>
    <property type="project" value="UniProtKB-EC"/>
</dbReference>
<keyword evidence="5 8" id="KW-0378">Hydrolase</keyword>
<evidence type="ECO:0000256" key="2">
    <source>
        <dbReference type="ARBA" id="ARBA00007350"/>
    </source>
</evidence>
<dbReference type="EMBL" id="JBHUGF010000006">
    <property type="protein sequence ID" value="MFD1988930.1"/>
    <property type="molecule type" value="Genomic_DNA"/>
</dbReference>
<dbReference type="Gene3D" id="3.90.1640.10">
    <property type="entry name" value="inorganic pyrophosphatase (n-terminal core)"/>
    <property type="match status" value="1"/>
</dbReference>
<feature type="binding site" evidence="8">
    <location>
        <position position="149"/>
    </location>
    <ligand>
        <name>Mn(2+)</name>
        <dbReference type="ChEBI" id="CHEBI:29035"/>
        <label>2</label>
    </ligand>
</feature>
<evidence type="ECO:0000313" key="11">
    <source>
        <dbReference type="Proteomes" id="UP001597403"/>
    </source>
</evidence>
<keyword evidence="11" id="KW-1185">Reference proteome</keyword>
<evidence type="ECO:0000256" key="6">
    <source>
        <dbReference type="ARBA" id="ARBA00023211"/>
    </source>
</evidence>
<dbReference type="InterPro" id="IPR022934">
    <property type="entry name" value="Mn-dep_inorganic_PyrPase"/>
</dbReference>
<dbReference type="RefSeq" id="WP_204827043.1">
    <property type="nucleotide sequence ID" value="NZ_JBHUGF010000006.1"/>
</dbReference>
<dbReference type="NCBIfam" id="NF003877">
    <property type="entry name" value="PRK05427.1"/>
    <property type="match status" value="1"/>
</dbReference>
<reference evidence="11" key="1">
    <citation type="journal article" date="2019" name="Int. J. Syst. Evol. Microbiol.">
        <title>The Global Catalogue of Microorganisms (GCM) 10K type strain sequencing project: providing services to taxonomists for standard genome sequencing and annotation.</title>
        <authorList>
            <consortium name="The Broad Institute Genomics Platform"/>
            <consortium name="The Broad Institute Genome Sequencing Center for Infectious Disease"/>
            <person name="Wu L."/>
            <person name="Ma J."/>
        </authorList>
    </citation>
    <scope>NUCLEOTIDE SEQUENCE [LARGE SCALE GENOMIC DNA]</scope>
    <source>
        <strain evidence="11">CGMCC 1.15067</strain>
    </source>
</reference>
<dbReference type="InterPro" id="IPR038222">
    <property type="entry name" value="DHHA2_dom_sf"/>
</dbReference>
<keyword evidence="6 8" id="KW-0464">Manganese</keyword>
<proteinExistence type="inferred from homology"/>
<dbReference type="EC" id="3.6.1.1" evidence="8"/>
<evidence type="ECO:0000256" key="7">
    <source>
        <dbReference type="ARBA" id="ARBA00047820"/>
    </source>
</evidence>
<comment type="subcellular location">
    <subcellularLocation>
        <location evidence="1 8">Cytoplasm</location>
    </subcellularLocation>
</comment>
<evidence type="ECO:0000256" key="4">
    <source>
        <dbReference type="ARBA" id="ARBA00022723"/>
    </source>
</evidence>
<comment type="similarity">
    <text evidence="2 8">Belongs to the PPase class C family.</text>
</comment>
<evidence type="ECO:0000256" key="3">
    <source>
        <dbReference type="ARBA" id="ARBA00022490"/>
    </source>
</evidence>
<evidence type="ECO:0000256" key="8">
    <source>
        <dbReference type="HAMAP-Rule" id="MF_00207"/>
    </source>
</evidence>
<dbReference type="SUPFAM" id="SSF64182">
    <property type="entry name" value="DHH phosphoesterases"/>
    <property type="match status" value="1"/>
</dbReference>
<dbReference type="PANTHER" id="PTHR12112:SF22">
    <property type="entry name" value="MANGANESE-DEPENDENT INORGANIC PYROPHOSPHATASE-RELATED"/>
    <property type="match status" value="1"/>
</dbReference>
<dbReference type="InterPro" id="IPR001667">
    <property type="entry name" value="DDH_dom"/>
</dbReference>
<name>A0ABW4URS4_9BACL</name>